<name>F4L4C4_HALH1</name>
<keyword evidence="2" id="KW-1185">Reference proteome</keyword>
<dbReference type="OrthoDB" id="1405714at2"/>
<gene>
    <name evidence="1" type="ordered locus">Halhy_3945</name>
</gene>
<organism evidence="1 2">
    <name type="scientific">Haliscomenobacter hydrossis (strain ATCC 27775 / DSM 1100 / LMG 10767 / O)</name>
    <dbReference type="NCBI Taxonomy" id="760192"/>
    <lineage>
        <taxon>Bacteria</taxon>
        <taxon>Pseudomonadati</taxon>
        <taxon>Bacteroidota</taxon>
        <taxon>Saprospiria</taxon>
        <taxon>Saprospirales</taxon>
        <taxon>Haliscomenobacteraceae</taxon>
        <taxon>Haliscomenobacter</taxon>
    </lineage>
</organism>
<evidence type="ECO:0000313" key="2">
    <source>
        <dbReference type="Proteomes" id="UP000008461"/>
    </source>
</evidence>
<dbReference type="KEGG" id="hhy:Halhy_3945"/>
<accession>F4L4C4</accession>
<protein>
    <submittedName>
        <fullName evidence="1">Uncharacterized protein</fullName>
    </submittedName>
</protein>
<evidence type="ECO:0000313" key="1">
    <source>
        <dbReference type="EMBL" id="AEE51793.1"/>
    </source>
</evidence>
<dbReference type="HOGENOM" id="CLU_1287332_0_0_10"/>
<reference key="2">
    <citation type="submission" date="2011-04" db="EMBL/GenBank/DDBJ databases">
        <title>Complete sequence of chromosome of Haliscomenobacter hydrossis DSM 1100.</title>
        <authorList>
            <consortium name="US DOE Joint Genome Institute (JGI-PGF)"/>
            <person name="Lucas S."/>
            <person name="Han J."/>
            <person name="Lapidus A."/>
            <person name="Bruce D."/>
            <person name="Goodwin L."/>
            <person name="Pitluck S."/>
            <person name="Peters L."/>
            <person name="Kyrpides N."/>
            <person name="Mavromatis K."/>
            <person name="Ivanova N."/>
            <person name="Ovchinnikova G."/>
            <person name="Pagani I."/>
            <person name="Daligault H."/>
            <person name="Detter J.C."/>
            <person name="Han C."/>
            <person name="Land M."/>
            <person name="Hauser L."/>
            <person name="Markowitz V."/>
            <person name="Cheng J.-F."/>
            <person name="Hugenholtz P."/>
            <person name="Woyke T."/>
            <person name="Wu D."/>
            <person name="Verbarg S."/>
            <person name="Frueling A."/>
            <person name="Brambilla E."/>
            <person name="Klenk H.-P."/>
            <person name="Eisen J.A."/>
        </authorList>
    </citation>
    <scope>NUCLEOTIDE SEQUENCE</scope>
    <source>
        <strain>DSM 1100</strain>
    </source>
</reference>
<reference evidence="1 2" key="1">
    <citation type="journal article" date="2011" name="Stand. Genomic Sci.">
        <title>Complete genome sequence of Haliscomenobacter hydrossis type strain (O).</title>
        <authorList>
            <consortium name="US DOE Joint Genome Institute (JGI-PGF)"/>
            <person name="Daligault H."/>
            <person name="Lapidus A."/>
            <person name="Zeytun A."/>
            <person name="Nolan M."/>
            <person name="Lucas S."/>
            <person name="Del Rio T.G."/>
            <person name="Tice H."/>
            <person name="Cheng J.F."/>
            <person name="Tapia R."/>
            <person name="Han C."/>
            <person name="Goodwin L."/>
            <person name="Pitluck S."/>
            <person name="Liolios K."/>
            <person name="Pagani I."/>
            <person name="Ivanova N."/>
            <person name="Huntemann M."/>
            <person name="Mavromatis K."/>
            <person name="Mikhailova N."/>
            <person name="Pati A."/>
            <person name="Chen A."/>
            <person name="Palaniappan K."/>
            <person name="Land M."/>
            <person name="Hauser L."/>
            <person name="Brambilla E.M."/>
            <person name="Rohde M."/>
            <person name="Verbarg S."/>
            <person name="Goker M."/>
            <person name="Bristow J."/>
            <person name="Eisen J.A."/>
            <person name="Markowitz V."/>
            <person name="Hugenholtz P."/>
            <person name="Kyrpides N.C."/>
            <person name="Klenk H.P."/>
            <person name="Woyke T."/>
        </authorList>
    </citation>
    <scope>NUCLEOTIDE SEQUENCE [LARGE SCALE GENOMIC DNA]</scope>
    <source>
        <strain evidence="2">ATCC 27775 / DSM 1100 / LMG 10767 / O</strain>
    </source>
</reference>
<dbReference type="Proteomes" id="UP000008461">
    <property type="component" value="Chromosome"/>
</dbReference>
<sequence>MKGEQIRLIETNTQVRSLFVLAEILRHISGEIPMFILEEEMLNWSTKEEVVNSKYKTSQGKLTENGQKTKAFKHYIKLAEKLELIFLIGQTIQLTKFGELFCLIFPEKGNRENLFFWYWLLKYDSDNLLTIWKILMDNQQGLKEIQIRQQFGKEFKERLFKKMQNIASNGNFDIESIIRSMQIETEMGNSHTQKHLVPPRLAWLNELNICTSGG</sequence>
<dbReference type="EMBL" id="CP002691">
    <property type="protein sequence ID" value="AEE51793.1"/>
    <property type="molecule type" value="Genomic_DNA"/>
</dbReference>
<proteinExistence type="predicted"/>
<dbReference type="STRING" id="760192.Halhy_3945"/>
<dbReference type="RefSeq" id="WP_013766331.1">
    <property type="nucleotide sequence ID" value="NC_015510.1"/>
</dbReference>
<dbReference type="AlphaFoldDB" id="F4L4C4"/>